<accession>A0A511QSM5</accession>
<gene>
    <name evidence="1" type="ORF">VSU01S_25890</name>
</gene>
<protein>
    <submittedName>
        <fullName evidence="1">Uncharacterized protein</fullName>
    </submittedName>
</protein>
<evidence type="ECO:0000313" key="2">
    <source>
        <dbReference type="Proteomes" id="UP000321113"/>
    </source>
</evidence>
<dbReference type="Proteomes" id="UP000321113">
    <property type="component" value="Unassembled WGS sequence"/>
</dbReference>
<proteinExistence type="predicted"/>
<reference evidence="1 2" key="1">
    <citation type="submission" date="2019-07" db="EMBL/GenBank/DDBJ databases">
        <title>Whole genome shotgun sequence of Vibrio superstes NBRC 103154.</title>
        <authorList>
            <person name="Hosoyama A."/>
            <person name="Uohara A."/>
            <person name="Ohji S."/>
            <person name="Ichikawa N."/>
        </authorList>
    </citation>
    <scope>NUCLEOTIDE SEQUENCE [LARGE SCALE GENOMIC DNA]</scope>
    <source>
        <strain evidence="1 2">NBRC 103154</strain>
    </source>
</reference>
<evidence type="ECO:0000313" key="1">
    <source>
        <dbReference type="EMBL" id="GEM80344.1"/>
    </source>
</evidence>
<keyword evidence="2" id="KW-1185">Reference proteome</keyword>
<sequence length="76" mass="8219">MCKQIGARSAQNGTGKLLDIKGALVTTDGMACQTKSRGFAKGIESLFSEQRANKPQAIWLTIDAEQRNSGAELFLF</sequence>
<name>A0A511QSM5_9VIBR</name>
<dbReference type="EMBL" id="BJXK01000010">
    <property type="protein sequence ID" value="GEM80344.1"/>
    <property type="molecule type" value="Genomic_DNA"/>
</dbReference>
<dbReference type="AlphaFoldDB" id="A0A511QSM5"/>
<organism evidence="1 2">
    <name type="scientific">Vibrio superstes NBRC 103154</name>
    <dbReference type="NCBI Taxonomy" id="1219062"/>
    <lineage>
        <taxon>Bacteria</taxon>
        <taxon>Pseudomonadati</taxon>
        <taxon>Pseudomonadota</taxon>
        <taxon>Gammaproteobacteria</taxon>
        <taxon>Vibrionales</taxon>
        <taxon>Vibrionaceae</taxon>
        <taxon>Vibrio</taxon>
    </lineage>
</organism>
<comment type="caution">
    <text evidence="1">The sequence shown here is derived from an EMBL/GenBank/DDBJ whole genome shotgun (WGS) entry which is preliminary data.</text>
</comment>